<evidence type="ECO:0000313" key="9">
    <source>
        <dbReference type="EMBL" id="KAL0092457.1"/>
    </source>
</evidence>
<comment type="caution">
    <text evidence="9">The sequence shown here is derived from an EMBL/GenBank/DDBJ whole genome shotgun (WGS) entry which is preliminary data.</text>
</comment>
<feature type="region of interest" description="Disordered" evidence="7">
    <location>
        <begin position="259"/>
        <end position="278"/>
    </location>
</feature>
<gene>
    <name evidence="9" type="ORF">J3Q64DRAFT_1719043</name>
</gene>
<evidence type="ECO:0000313" key="10">
    <source>
        <dbReference type="Proteomes" id="UP001448207"/>
    </source>
</evidence>
<feature type="domain" description="GATA-type" evidence="8">
    <location>
        <begin position="97"/>
        <end position="145"/>
    </location>
</feature>
<evidence type="ECO:0000256" key="6">
    <source>
        <dbReference type="PROSITE-ProRule" id="PRU00094"/>
    </source>
</evidence>
<evidence type="ECO:0000256" key="5">
    <source>
        <dbReference type="ARBA" id="ARBA00023242"/>
    </source>
</evidence>
<dbReference type="PANTHER" id="PTHR10071:SF281">
    <property type="entry name" value="BOX A-BINDING FACTOR-RELATED"/>
    <property type="match status" value="1"/>
</dbReference>
<proteinExistence type="predicted"/>
<dbReference type="PROSITE" id="PS00344">
    <property type="entry name" value="GATA_ZN_FINGER_1"/>
    <property type="match status" value="1"/>
</dbReference>
<dbReference type="Proteomes" id="UP001448207">
    <property type="component" value="Unassembled WGS sequence"/>
</dbReference>
<accession>A0ABR3B8S0</accession>
<dbReference type="PROSITE" id="PS50114">
    <property type="entry name" value="GATA_ZN_FINGER_2"/>
    <property type="match status" value="1"/>
</dbReference>
<keyword evidence="4" id="KW-0862">Zinc</keyword>
<dbReference type="InterPro" id="IPR000679">
    <property type="entry name" value="Znf_GATA"/>
</dbReference>
<dbReference type="EMBL" id="JBCLYO010000002">
    <property type="protein sequence ID" value="KAL0092457.1"/>
    <property type="molecule type" value="Genomic_DNA"/>
</dbReference>
<comment type="subcellular location">
    <subcellularLocation>
        <location evidence="1">Nucleus</location>
    </subcellularLocation>
</comment>
<feature type="region of interest" description="Disordered" evidence="7">
    <location>
        <begin position="187"/>
        <end position="239"/>
    </location>
</feature>
<keyword evidence="5" id="KW-0539">Nucleus</keyword>
<keyword evidence="2" id="KW-0479">Metal-binding</keyword>
<reference evidence="9 10" key="1">
    <citation type="submission" date="2024-04" db="EMBL/GenBank/DDBJ databases">
        <title>Symmetric and asymmetric DNA N6-adenine methylation regulates different biological responses in Mucorales.</title>
        <authorList>
            <consortium name="Lawrence Berkeley National Laboratory"/>
            <person name="Lax C."/>
            <person name="Mondo S.J."/>
            <person name="Osorio-Concepcion M."/>
            <person name="Muszewska A."/>
            <person name="Corrochano-Luque M."/>
            <person name="Gutierrez G."/>
            <person name="Riley R."/>
            <person name="Lipzen A."/>
            <person name="Guo J."/>
            <person name="Hundley H."/>
            <person name="Amirebrahimi M."/>
            <person name="Ng V."/>
            <person name="Lorenzo-Gutierrez D."/>
            <person name="Binder U."/>
            <person name="Yang J."/>
            <person name="Song Y."/>
            <person name="Canovas D."/>
            <person name="Navarro E."/>
            <person name="Freitag M."/>
            <person name="Gabaldon T."/>
            <person name="Grigoriev I.V."/>
            <person name="Corrochano L.M."/>
            <person name="Nicolas F.E."/>
            <person name="Garre V."/>
        </authorList>
    </citation>
    <scope>NUCLEOTIDE SEQUENCE [LARGE SCALE GENOMIC DNA]</scope>
    <source>
        <strain evidence="9 10">L51</strain>
    </source>
</reference>
<organism evidence="9 10">
    <name type="scientific">Phycomyces blakesleeanus</name>
    <dbReference type="NCBI Taxonomy" id="4837"/>
    <lineage>
        <taxon>Eukaryota</taxon>
        <taxon>Fungi</taxon>
        <taxon>Fungi incertae sedis</taxon>
        <taxon>Mucoromycota</taxon>
        <taxon>Mucoromycotina</taxon>
        <taxon>Mucoromycetes</taxon>
        <taxon>Mucorales</taxon>
        <taxon>Phycomycetaceae</taxon>
        <taxon>Phycomyces</taxon>
    </lineage>
</organism>
<dbReference type="PRINTS" id="PR00619">
    <property type="entry name" value="GATAZNFINGER"/>
</dbReference>
<name>A0ABR3B8S0_PHYBL</name>
<dbReference type="SMART" id="SM00401">
    <property type="entry name" value="ZnF_GATA"/>
    <property type="match status" value="1"/>
</dbReference>
<feature type="compositionally biased region" description="Polar residues" evidence="7">
    <location>
        <begin position="216"/>
        <end position="239"/>
    </location>
</feature>
<evidence type="ECO:0000256" key="4">
    <source>
        <dbReference type="ARBA" id="ARBA00022833"/>
    </source>
</evidence>
<feature type="compositionally biased region" description="Basic and acidic residues" evidence="7">
    <location>
        <begin position="52"/>
        <end position="81"/>
    </location>
</feature>
<evidence type="ECO:0000256" key="1">
    <source>
        <dbReference type="ARBA" id="ARBA00004123"/>
    </source>
</evidence>
<evidence type="ECO:0000256" key="7">
    <source>
        <dbReference type="SAM" id="MobiDB-lite"/>
    </source>
</evidence>
<feature type="region of interest" description="Disordered" evidence="7">
    <location>
        <begin position="343"/>
        <end position="401"/>
    </location>
</feature>
<evidence type="ECO:0000259" key="8">
    <source>
        <dbReference type="PROSITE" id="PS50114"/>
    </source>
</evidence>
<dbReference type="InterPro" id="IPR039355">
    <property type="entry name" value="Transcription_factor_GATA"/>
</dbReference>
<keyword evidence="3 6" id="KW-0863">Zinc-finger</keyword>
<dbReference type="Pfam" id="PF00320">
    <property type="entry name" value="GATA"/>
    <property type="match status" value="1"/>
</dbReference>
<dbReference type="Gene3D" id="3.30.50.10">
    <property type="entry name" value="Erythroid Transcription Factor GATA-1, subunit A"/>
    <property type="match status" value="1"/>
</dbReference>
<feature type="compositionally biased region" description="Polar residues" evidence="7">
    <location>
        <begin position="39"/>
        <end position="51"/>
    </location>
</feature>
<evidence type="ECO:0000256" key="3">
    <source>
        <dbReference type="ARBA" id="ARBA00022771"/>
    </source>
</evidence>
<dbReference type="InterPro" id="IPR013088">
    <property type="entry name" value="Znf_NHR/GATA"/>
</dbReference>
<dbReference type="CDD" id="cd00202">
    <property type="entry name" value="ZnF_GATA"/>
    <property type="match status" value="1"/>
</dbReference>
<keyword evidence="10" id="KW-1185">Reference proteome</keyword>
<sequence length="401" mass="45508">MDPLKNKMVQDIRHSRLQPIEHPVLNTQPSYQWRHIRSDSNISEQSTPESETSLHRESPVYPKQEEDLPETQQEKSSDRYQECQSSDPALWSLPIIQCFNCHTRTTPLWRRDKDGNTICNACGLYYKLHSVQRPIAMKRTTIKRRKRFSPVGFQQKQQQDIPMRNECRQSTFKIYPDVDQRDIIQRITPPPQHHRNDIPTFSGSRKGSLASESHIKTPSSLSAEHDNSTNTRSIAPKTSSLPNLSSLIAAVNISKDIWSHHNPVAPPPPLPTEESQPSKAGSFRFALQQRRNELQQEVDSINVLLSHSSKILKSLEDVMKLDTPASQQQDPLANFLHQLGANAGRLQPPEGSMSSGTHPAPLPRGDPLQSRPTPEPSRPYARFQLAPIDSHVHRASWTPPH</sequence>
<dbReference type="SUPFAM" id="SSF57716">
    <property type="entry name" value="Glucocorticoid receptor-like (DNA-binding domain)"/>
    <property type="match status" value="1"/>
</dbReference>
<protein>
    <recommendedName>
        <fullName evidence="8">GATA-type domain-containing protein</fullName>
    </recommendedName>
</protein>
<evidence type="ECO:0000256" key="2">
    <source>
        <dbReference type="ARBA" id="ARBA00022723"/>
    </source>
</evidence>
<dbReference type="PANTHER" id="PTHR10071">
    <property type="entry name" value="TRANSCRIPTION FACTOR GATA FAMILY MEMBER"/>
    <property type="match status" value="1"/>
</dbReference>
<feature type="region of interest" description="Disordered" evidence="7">
    <location>
        <begin position="1"/>
        <end position="83"/>
    </location>
</feature>
<feature type="compositionally biased region" description="Basic and acidic residues" evidence="7">
    <location>
        <begin position="1"/>
        <end position="14"/>
    </location>
</feature>